<dbReference type="PANTHER" id="PTHR12800:SF4">
    <property type="entry name" value="HSP90 CO-CHAPERONE CDC37"/>
    <property type="match status" value="1"/>
</dbReference>
<dbReference type="PANTHER" id="PTHR12800">
    <property type="entry name" value="CDC37-RELATED"/>
    <property type="match status" value="1"/>
</dbReference>
<evidence type="ECO:0000259" key="8">
    <source>
        <dbReference type="SMART" id="SM01070"/>
    </source>
</evidence>
<keyword evidence="4" id="KW-0143">Chaperone</keyword>
<dbReference type="KEGG" id="pti:PHATRDRAFT_30977"/>
<dbReference type="InterPro" id="IPR013873">
    <property type="entry name" value="Cdc37_C"/>
</dbReference>
<feature type="compositionally biased region" description="Basic and acidic residues" evidence="6">
    <location>
        <begin position="62"/>
        <end position="72"/>
    </location>
</feature>
<dbReference type="GO" id="GO:0050821">
    <property type="term" value="P:protein stabilization"/>
    <property type="evidence" value="ECO:0007669"/>
    <property type="project" value="TreeGrafter"/>
</dbReference>
<dbReference type="Pfam" id="PF03234">
    <property type="entry name" value="CDC37_N"/>
    <property type="match status" value="1"/>
</dbReference>
<dbReference type="AlphaFoldDB" id="B7GDB2"/>
<comment type="similarity">
    <text evidence="2">Belongs to the CDC37 family.</text>
</comment>
<evidence type="ECO:0000256" key="4">
    <source>
        <dbReference type="ARBA" id="ARBA00023186"/>
    </source>
</evidence>
<keyword evidence="11" id="KW-1185">Reference proteome</keyword>
<dbReference type="InParanoid" id="B7GDB2"/>
<feature type="domain" description="Cdc37 Hsp90 binding" evidence="8">
    <location>
        <begin position="97"/>
        <end position="278"/>
    </location>
</feature>
<dbReference type="InterPro" id="IPR013874">
    <property type="entry name" value="Cdc37_Hsp90-bd"/>
</dbReference>
<feature type="domain" description="Cdc37 C-terminal" evidence="7">
    <location>
        <begin position="295"/>
        <end position="352"/>
    </location>
</feature>
<comment type="subcellular location">
    <subcellularLocation>
        <location evidence="1">Cytoplasm</location>
    </subcellularLocation>
</comment>
<dbReference type="InterPro" id="IPR038189">
    <property type="entry name" value="Cdc37_Hsp90-bd_sf"/>
</dbReference>
<feature type="region of interest" description="Disordered" evidence="6">
    <location>
        <begin position="36"/>
        <end position="141"/>
    </location>
</feature>
<dbReference type="GO" id="GO:0051082">
    <property type="term" value="F:unfolded protein binding"/>
    <property type="evidence" value="ECO:0007669"/>
    <property type="project" value="TreeGrafter"/>
</dbReference>
<feature type="compositionally biased region" description="Basic and acidic residues" evidence="6">
    <location>
        <begin position="1"/>
        <end position="12"/>
    </location>
</feature>
<dbReference type="GO" id="GO:0019901">
    <property type="term" value="F:protein kinase binding"/>
    <property type="evidence" value="ECO:0007669"/>
    <property type="project" value="InterPro"/>
</dbReference>
<evidence type="ECO:0000256" key="2">
    <source>
        <dbReference type="ARBA" id="ARBA00006222"/>
    </source>
</evidence>
<evidence type="ECO:0000256" key="5">
    <source>
        <dbReference type="ARBA" id="ARBA00031396"/>
    </source>
</evidence>
<dbReference type="GO" id="GO:0006457">
    <property type="term" value="P:protein folding"/>
    <property type="evidence" value="ECO:0007669"/>
    <property type="project" value="TreeGrafter"/>
</dbReference>
<reference evidence="10 11" key="1">
    <citation type="journal article" date="2008" name="Nature">
        <title>The Phaeodactylum genome reveals the evolutionary history of diatom genomes.</title>
        <authorList>
            <person name="Bowler C."/>
            <person name="Allen A.E."/>
            <person name="Badger J.H."/>
            <person name="Grimwood J."/>
            <person name="Jabbari K."/>
            <person name="Kuo A."/>
            <person name="Maheswari U."/>
            <person name="Martens C."/>
            <person name="Maumus F."/>
            <person name="Otillar R.P."/>
            <person name="Rayko E."/>
            <person name="Salamov A."/>
            <person name="Vandepoele K."/>
            <person name="Beszteri B."/>
            <person name="Gruber A."/>
            <person name="Heijde M."/>
            <person name="Katinka M."/>
            <person name="Mock T."/>
            <person name="Valentin K."/>
            <person name="Verret F."/>
            <person name="Berges J.A."/>
            <person name="Brownlee C."/>
            <person name="Cadoret J.P."/>
            <person name="Chiovitti A."/>
            <person name="Choi C.J."/>
            <person name="Coesel S."/>
            <person name="De Martino A."/>
            <person name="Detter J.C."/>
            <person name="Durkin C."/>
            <person name="Falciatore A."/>
            <person name="Fournet J."/>
            <person name="Haruta M."/>
            <person name="Huysman M.J."/>
            <person name="Jenkins B.D."/>
            <person name="Jiroutova K."/>
            <person name="Jorgensen R.E."/>
            <person name="Joubert Y."/>
            <person name="Kaplan A."/>
            <person name="Kroger N."/>
            <person name="Kroth P.G."/>
            <person name="La Roche J."/>
            <person name="Lindquist E."/>
            <person name="Lommer M."/>
            <person name="Martin-Jezequel V."/>
            <person name="Lopez P.J."/>
            <person name="Lucas S."/>
            <person name="Mangogna M."/>
            <person name="McGinnis K."/>
            <person name="Medlin L.K."/>
            <person name="Montsant A."/>
            <person name="Oudot-Le Secq M.P."/>
            <person name="Napoli C."/>
            <person name="Obornik M."/>
            <person name="Parker M.S."/>
            <person name="Petit J.L."/>
            <person name="Porcel B.M."/>
            <person name="Poulsen N."/>
            <person name="Robison M."/>
            <person name="Rychlewski L."/>
            <person name="Rynearson T.A."/>
            <person name="Schmutz J."/>
            <person name="Shapiro H."/>
            <person name="Siaut M."/>
            <person name="Stanley M."/>
            <person name="Sussman M.R."/>
            <person name="Taylor A.R."/>
            <person name="Vardi A."/>
            <person name="von Dassow P."/>
            <person name="Vyverman W."/>
            <person name="Willis A."/>
            <person name="Wyrwicz L.S."/>
            <person name="Rokhsar D.S."/>
            <person name="Weissenbach J."/>
            <person name="Armbrust E.V."/>
            <person name="Green B.R."/>
            <person name="Van de Peer Y."/>
            <person name="Grigoriev I.V."/>
        </authorList>
    </citation>
    <scope>NUCLEOTIDE SEQUENCE [LARGE SCALE GENOMIC DNA]</scope>
    <source>
        <strain evidence="10 11">CCAP 1055/1</strain>
    </source>
</reference>
<dbReference type="Pfam" id="PF08564">
    <property type="entry name" value="CDC37_C"/>
    <property type="match status" value="1"/>
</dbReference>
<organism evidence="10 11">
    <name type="scientific">Phaeodactylum tricornutum (strain CCAP 1055/1)</name>
    <dbReference type="NCBI Taxonomy" id="556484"/>
    <lineage>
        <taxon>Eukaryota</taxon>
        <taxon>Sar</taxon>
        <taxon>Stramenopiles</taxon>
        <taxon>Ochrophyta</taxon>
        <taxon>Bacillariophyta</taxon>
        <taxon>Bacillariophyceae</taxon>
        <taxon>Bacillariophycidae</taxon>
        <taxon>Naviculales</taxon>
        <taxon>Phaeodactylaceae</taxon>
        <taxon>Phaeodactylum</taxon>
    </lineage>
</organism>
<dbReference type="InterPro" id="IPR013855">
    <property type="entry name" value="Cdc37_N_dom"/>
</dbReference>
<evidence type="ECO:0000259" key="9">
    <source>
        <dbReference type="SMART" id="SM01071"/>
    </source>
</evidence>
<dbReference type="InterPro" id="IPR004918">
    <property type="entry name" value="Cdc37"/>
</dbReference>
<dbReference type="SMART" id="SM01070">
    <property type="entry name" value="CDC37_M"/>
    <property type="match status" value="1"/>
</dbReference>
<feature type="compositionally biased region" description="Basic and acidic residues" evidence="6">
    <location>
        <begin position="40"/>
        <end position="55"/>
    </location>
</feature>
<evidence type="ECO:0000313" key="10">
    <source>
        <dbReference type="EMBL" id="EEC43471.1"/>
    </source>
</evidence>
<dbReference type="SMART" id="SM01071">
    <property type="entry name" value="CDC37_N"/>
    <property type="match status" value="1"/>
</dbReference>
<feature type="region of interest" description="Disordered" evidence="6">
    <location>
        <begin position="1"/>
        <end position="21"/>
    </location>
</feature>
<dbReference type="SUPFAM" id="SSF101391">
    <property type="entry name" value="Hsp90 co-chaperone CDC37"/>
    <property type="match status" value="1"/>
</dbReference>
<dbReference type="RefSeq" id="XP_002185024.1">
    <property type="nucleotide sequence ID" value="XM_002184988.1"/>
</dbReference>
<evidence type="ECO:0000256" key="3">
    <source>
        <dbReference type="ARBA" id="ARBA00022490"/>
    </source>
</evidence>
<evidence type="ECO:0000256" key="1">
    <source>
        <dbReference type="ARBA" id="ARBA00004496"/>
    </source>
</evidence>
<dbReference type="SMART" id="SM01069">
    <property type="entry name" value="CDC37_C"/>
    <property type="match status" value="1"/>
</dbReference>
<evidence type="ECO:0000313" key="11">
    <source>
        <dbReference type="Proteomes" id="UP000000759"/>
    </source>
</evidence>
<dbReference type="Gene3D" id="1.20.58.610">
    <property type="entry name" value="Cdc37, Hsp90 binding domain"/>
    <property type="match status" value="1"/>
</dbReference>
<feature type="compositionally biased region" description="Polar residues" evidence="6">
    <location>
        <begin position="113"/>
        <end position="132"/>
    </location>
</feature>
<dbReference type="GO" id="GO:0031072">
    <property type="term" value="F:heat shock protein binding"/>
    <property type="evidence" value="ECO:0007669"/>
    <property type="project" value="TreeGrafter"/>
</dbReference>
<proteinExistence type="inferred from homology"/>
<dbReference type="GO" id="GO:0051087">
    <property type="term" value="F:protein-folding chaperone binding"/>
    <property type="evidence" value="ECO:0007669"/>
    <property type="project" value="TreeGrafter"/>
</dbReference>
<name>B7GDB2_PHATC</name>
<protein>
    <recommendedName>
        <fullName evidence="5">Hsp90 chaperone protein kinase-targeting subunit</fullName>
    </recommendedName>
</protein>
<dbReference type="OrthoDB" id="440202at2759"/>
<sequence length="353" mass="39721">MSKPFDYSKWDNIELSDDEEDCHPNIDKESWFRMKHRSRVEREENEAKDRARIEQKVAGYAEPKEDLKKVSETMRQTQIGATDGEKKPAAVKSTADSDAEATTATKPTPANTDSAPNNTSNDTSTSLATKSSPAGPARDLGAMDTYHEFTEKYADLVEQFMALPDLAGSEEFLLRHGDVLLQENASNYLLLASLEDEMNGYHDKMKRTARQSQIITSIAELAKTVKTHPGNVIRPFFQRLKERLHLEEFLAQTKAFQEKIVSRAVVKRQEIDRERAQEARNEKGTSLEDIPLEQRLGPGGLDPLEVIETLPPGMVAAFESRDVEQLKQVLMEMDADEAEAHMKRCIDAGLWVA</sequence>
<accession>B7GDB2</accession>
<feature type="domain" description="Cdc37 N-terminal" evidence="9">
    <location>
        <begin position="4"/>
        <end position="240"/>
    </location>
</feature>
<evidence type="ECO:0000259" key="7">
    <source>
        <dbReference type="SMART" id="SM01069"/>
    </source>
</evidence>
<dbReference type="Gene3D" id="6.10.140.250">
    <property type="match status" value="1"/>
</dbReference>
<dbReference type="STRING" id="556484.B7GDB2"/>
<dbReference type="Pfam" id="PF08565">
    <property type="entry name" value="CDC37_M"/>
    <property type="match status" value="1"/>
</dbReference>
<dbReference type="PaxDb" id="2850-Phatr30977"/>
<dbReference type="GO" id="GO:0005737">
    <property type="term" value="C:cytoplasm"/>
    <property type="evidence" value="ECO:0007669"/>
    <property type="project" value="UniProtKB-SubCell"/>
</dbReference>
<dbReference type="EMBL" id="CM000629">
    <property type="protein sequence ID" value="EEC43471.1"/>
    <property type="molecule type" value="Genomic_DNA"/>
</dbReference>
<evidence type="ECO:0000256" key="6">
    <source>
        <dbReference type="SAM" id="MobiDB-lite"/>
    </source>
</evidence>
<dbReference type="eggNOG" id="KOG2260">
    <property type="taxonomic scope" value="Eukaryota"/>
</dbReference>
<keyword evidence="3" id="KW-0963">Cytoplasm</keyword>
<gene>
    <name evidence="10" type="ORF">PHATRDRAFT_30977</name>
</gene>
<dbReference type="Proteomes" id="UP000000759">
    <property type="component" value="Chromosome 27"/>
</dbReference>
<reference evidence="11" key="2">
    <citation type="submission" date="2008-08" db="EMBL/GenBank/DDBJ databases">
        <authorList>
            <consortium name="Diatom Consortium"/>
            <person name="Grigoriev I."/>
            <person name="Grimwood J."/>
            <person name="Kuo A."/>
            <person name="Otillar R.P."/>
            <person name="Salamov A."/>
            <person name="Detter J.C."/>
            <person name="Lindquist E."/>
            <person name="Shapiro H."/>
            <person name="Lucas S."/>
            <person name="Glavina del Rio T."/>
            <person name="Pitluck S."/>
            <person name="Rokhsar D."/>
            <person name="Bowler C."/>
        </authorList>
    </citation>
    <scope>GENOME REANNOTATION</scope>
    <source>
        <strain evidence="11">CCAP 1055/1</strain>
    </source>
</reference>
<dbReference type="GeneID" id="7198881"/>
<feature type="compositionally biased region" description="Low complexity" evidence="6">
    <location>
        <begin position="93"/>
        <end position="112"/>
    </location>
</feature>